<gene>
    <name evidence="1" type="ORF">QQX98_008537</name>
</gene>
<name>A0ABR1GUT8_9HYPO</name>
<evidence type="ECO:0000313" key="2">
    <source>
        <dbReference type="Proteomes" id="UP001498476"/>
    </source>
</evidence>
<accession>A0ABR1GUT8</accession>
<proteinExistence type="predicted"/>
<organism evidence="1 2">
    <name type="scientific">Neonectria punicea</name>
    <dbReference type="NCBI Taxonomy" id="979145"/>
    <lineage>
        <taxon>Eukaryota</taxon>
        <taxon>Fungi</taxon>
        <taxon>Dikarya</taxon>
        <taxon>Ascomycota</taxon>
        <taxon>Pezizomycotina</taxon>
        <taxon>Sordariomycetes</taxon>
        <taxon>Hypocreomycetidae</taxon>
        <taxon>Hypocreales</taxon>
        <taxon>Nectriaceae</taxon>
        <taxon>Neonectria</taxon>
    </lineage>
</organism>
<protein>
    <submittedName>
        <fullName evidence="1">Uncharacterized protein</fullName>
    </submittedName>
</protein>
<evidence type="ECO:0000313" key="1">
    <source>
        <dbReference type="EMBL" id="KAK7409297.1"/>
    </source>
</evidence>
<dbReference type="Proteomes" id="UP001498476">
    <property type="component" value="Unassembled WGS sequence"/>
</dbReference>
<keyword evidence="2" id="KW-1185">Reference proteome</keyword>
<dbReference type="EMBL" id="JAZAVJ010000156">
    <property type="protein sequence ID" value="KAK7409297.1"/>
    <property type="molecule type" value="Genomic_DNA"/>
</dbReference>
<comment type="caution">
    <text evidence="1">The sequence shown here is derived from an EMBL/GenBank/DDBJ whole genome shotgun (WGS) entry which is preliminary data.</text>
</comment>
<sequence>MSFSESGNVLIVPAYSAESEQAVQELQWSQSFRTRTARYYIVRAKNQSKGNVDVLLYIQDRFYKDENSNDYIGKLPGARKEGNFFIVNINDRFQYGQKNKNGDGRWIALHDKDNKPYQHRFMITTIQGNAAEWAKTLAKSFGAGEIAEAVSKLGNSFIGDYLHNF</sequence>
<reference evidence="1 2" key="1">
    <citation type="journal article" date="2025" name="Microbiol. Resour. Announc.">
        <title>Draft genome sequences for Neonectria magnoliae and Neonectria punicea, canker pathogens of Liriodendron tulipifera and Acer saccharum in West Virginia.</title>
        <authorList>
            <person name="Petronek H.M."/>
            <person name="Kasson M.T."/>
            <person name="Metheny A.M."/>
            <person name="Stauder C.M."/>
            <person name="Lovett B."/>
            <person name="Lynch S.C."/>
            <person name="Garnas J.R."/>
            <person name="Kasson L.R."/>
            <person name="Stajich J.E."/>
        </authorList>
    </citation>
    <scope>NUCLEOTIDE SEQUENCE [LARGE SCALE GENOMIC DNA]</scope>
    <source>
        <strain evidence="1 2">NRRL 64653</strain>
    </source>
</reference>